<dbReference type="Gene3D" id="1.10.1270.10">
    <property type="entry name" value="TrpR-like"/>
    <property type="match status" value="1"/>
</dbReference>
<dbReference type="InterPro" id="IPR038116">
    <property type="entry name" value="TrpR-like_sf"/>
</dbReference>
<accession>A0A1F5EHH8</accession>
<dbReference type="PANTHER" id="PTHR40080:SF1">
    <property type="entry name" value="TRPR-LIKE PROTEIN YERC_YECD"/>
    <property type="match status" value="1"/>
</dbReference>
<dbReference type="InterPro" id="IPR010921">
    <property type="entry name" value="Trp_repressor/repl_initiator"/>
</dbReference>
<dbReference type="AlphaFoldDB" id="A0A1F5EHH8"/>
<name>A0A1F5EHH8_9BACT</name>
<gene>
    <name evidence="1" type="ORF">A3F08_03440</name>
</gene>
<protein>
    <recommendedName>
        <fullName evidence="3">TrpR, YerC/YecD</fullName>
    </recommendedName>
</protein>
<sequence length="102" mass="12136">MRKLEKQAQSEKVFELYQAILKLKNLGETSRFFRDLLTIEEIDEISRRWQVAQMLIKEIPYLEIEKETGMSSVTISRINYWLHHGMGGYKLMLSRLGLMKEK</sequence>
<evidence type="ECO:0000313" key="1">
    <source>
        <dbReference type="EMBL" id="OGD66879.1"/>
    </source>
</evidence>
<dbReference type="Proteomes" id="UP000176451">
    <property type="component" value="Unassembled WGS sequence"/>
</dbReference>
<dbReference type="PIRSF" id="PIRSF012508">
    <property type="entry name" value="YerC"/>
    <property type="match status" value="1"/>
</dbReference>
<dbReference type="PANTHER" id="PTHR40080">
    <property type="entry name" value="LMO1763 PROTEIN"/>
    <property type="match status" value="1"/>
</dbReference>
<dbReference type="GO" id="GO:0043565">
    <property type="term" value="F:sequence-specific DNA binding"/>
    <property type="evidence" value="ECO:0007669"/>
    <property type="project" value="InterPro"/>
</dbReference>
<evidence type="ECO:0000313" key="2">
    <source>
        <dbReference type="Proteomes" id="UP000176451"/>
    </source>
</evidence>
<dbReference type="GO" id="GO:0003700">
    <property type="term" value="F:DNA-binding transcription factor activity"/>
    <property type="evidence" value="ECO:0007669"/>
    <property type="project" value="InterPro"/>
</dbReference>
<reference evidence="1 2" key="1">
    <citation type="journal article" date="2016" name="Nat. Commun.">
        <title>Thousands of microbial genomes shed light on interconnected biogeochemical processes in an aquifer system.</title>
        <authorList>
            <person name="Anantharaman K."/>
            <person name="Brown C.T."/>
            <person name="Hug L.A."/>
            <person name="Sharon I."/>
            <person name="Castelle C.J."/>
            <person name="Probst A.J."/>
            <person name="Thomas B.C."/>
            <person name="Singh A."/>
            <person name="Wilkins M.J."/>
            <person name="Karaoz U."/>
            <person name="Brodie E.L."/>
            <person name="Williams K.H."/>
            <person name="Hubbard S.S."/>
            <person name="Banfield J.F."/>
        </authorList>
    </citation>
    <scope>NUCLEOTIDE SEQUENCE [LARGE SCALE GENOMIC DNA]</scope>
</reference>
<dbReference type="InterPro" id="IPR013368">
    <property type="entry name" value="YecD_YerC"/>
</dbReference>
<organism evidence="1 2">
    <name type="scientific">Candidatus Berkelbacteria bacterium RIFCSPHIGHO2_12_FULL_36_9</name>
    <dbReference type="NCBI Taxonomy" id="1797469"/>
    <lineage>
        <taxon>Bacteria</taxon>
        <taxon>Candidatus Berkelbacteria</taxon>
    </lineage>
</organism>
<dbReference type="SUPFAM" id="SSF48295">
    <property type="entry name" value="TrpR-like"/>
    <property type="match status" value="1"/>
</dbReference>
<dbReference type="STRING" id="1797469.A3F08_03440"/>
<dbReference type="EMBL" id="MEZV01000024">
    <property type="protein sequence ID" value="OGD66879.1"/>
    <property type="molecule type" value="Genomic_DNA"/>
</dbReference>
<evidence type="ECO:0008006" key="3">
    <source>
        <dbReference type="Google" id="ProtNLM"/>
    </source>
</evidence>
<comment type="caution">
    <text evidence="1">The sequence shown here is derived from an EMBL/GenBank/DDBJ whole genome shotgun (WGS) entry which is preliminary data.</text>
</comment>
<dbReference type="Pfam" id="PF01371">
    <property type="entry name" value="Trp_repressor"/>
    <property type="match status" value="1"/>
</dbReference>
<dbReference type="NCBIfam" id="TIGR02531">
    <property type="entry name" value="yecD_yerC"/>
    <property type="match status" value="1"/>
</dbReference>
<dbReference type="InterPro" id="IPR000831">
    <property type="entry name" value="Trp_repress"/>
</dbReference>
<proteinExistence type="predicted"/>